<dbReference type="PANTHER" id="PTHR43031:SF1">
    <property type="entry name" value="PYRIDINE NUCLEOTIDE-DISULPHIDE OXIDOREDUCTASE"/>
    <property type="match status" value="1"/>
</dbReference>
<evidence type="ECO:0000313" key="2">
    <source>
        <dbReference type="EMBL" id="SVA99981.1"/>
    </source>
</evidence>
<organism evidence="2">
    <name type="scientific">marine metagenome</name>
    <dbReference type="NCBI Taxonomy" id="408172"/>
    <lineage>
        <taxon>unclassified sequences</taxon>
        <taxon>metagenomes</taxon>
        <taxon>ecological metagenomes</taxon>
    </lineage>
</organism>
<dbReference type="EMBL" id="UINC01025075">
    <property type="protein sequence ID" value="SVA99981.1"/>
    <property type="molecule type" value="Genomic_DNA"/>
</dbReference>
<dbReference type="AlphaFoldDB" id="A0A382AFB9"/>
<gene>
    <name evidence="2" type="ORF">METZ01_LOCUS152835</name>
</gene>
<evidence type="ECO:0000259" key="1">
    <source>
        <dbReference type="PROSITE" id="PS50206"/>
    </source>
</evidence>
<protein>
    <recommendedName>
        <fullName evidence="1">Rhodanese domain-containing protein</fullName>
    </recommendedName>
</protein>
<dbReference type="CDD" id="cd00158">
    <property type="entry name" value="RHOD"/>
    <property type="match status" value="1"/>
</dbReference>
<dbReference type="Pfam" id="PF00581">
    <property type="entry name" value="Rhodanese"/>
    <property type="match status" value="1"/>
</dbReference>
<accession>A0A382AFB9</accession>
<dbReference type="InterPro" id="IPR036873">
    <property type="entry name" value="Rhodanese-like_dom_sf"/>
</dbReference>
<feature type="domain" description="Rhodanese" evidence="1">
    <location>
        <begin position="14"/>
        <end position="101"/>
    </location>
</feature>
<proteinExistence type="predicted"/>
<name>A0A382AFB9_9ZZZZ</name>
<dbReference type="SUPFAM" id="SSF52821">
    <property type="entry name" value="Rhodanese/Cell cycle control phosphatase"/>
    <property type="match status" value="1"/>
</dbReference>
<dbReference type="InterPro" id="IPR050229">
    <property type="entry name" value="GlpE_sulfurtransferase"/>
</dbReference>
<dbReference type="PROSITE" id="PS50206">
    <property type="entry name" value="RHODANESE_3"/>
    <property type="match status" value="1"/>
</dbReference>
<dbReference type="SMART" id="SM00450">
    <property type="entry name" value="RHOD"/>
    <property type="match status" value="1"/>
</dbReference>
<sequence length="103" mass="11598">MIDRELAKKMYDLGILFVDARETEEYNESHITGAILVPSVSGDLTKISAPDKPLITYCSGGHCDLSFELAVELMEEYNYEKVFVYEGGLPEWEDAGYPVDRAK</sequence>
<dbReference type="Gene3D" id="3.40.250.10">
    <property type="entry name" value="Rhodanese-like domain"/>
    <property type="match status" value="1"/>
</dbReference>
<reference evidence="2" key="1">
    <citation type="submission" date="2018-05" db="EMBL/GenBank/DDBJ databases">
        <authorList>
            <person name="Lanie J.A."/>
            <person name="Ng W.-L."/>
            <person name="Kazmierczak K.M."/>
            <person name="Andrzejewski T.M."/>
            <person name="Davidsen T.M."/>
            <person name="Wayne K.J."/>
            <person name="Tettelin H."/>
            <person name="Glass J.I."/>
            <person name="Rusch D."/>
            <person name="Podicherti R."/>
            <person name="Tsui H.-C.T."/>
            <person name="Winkler M.E."/>
        </authorList>
    </citation>
    <scope>NUCLEOTIDE SEQUENCE</scope>
</reference>
<dbReference type="PANTHER" id="PTHR43031">
    <property type="entry name" value="FAD-DEPENDENT OXIDOREDUCTASE"/>
    <property type="match status" value="1"/>
</dbReference>
<dbReference type="InterPro" id="IPR001763">
    <property type="entry name" value="Rhodanese-like_dom"/>
</dbReference>